<dbReference type="AlphaFoldDB" id="A0A2N9M5G9"/>
<name>A0A2N9M5G9_9BACT</name>
<dbReference type="Proteomes" id="UP000239735">
    <property type="component" value="Unassembled WGS sequence"/>
</dbReference>
<sequence length="73" mass="8399">MKVKGGRRYFLHQKHRFRSGLLALFSFYQNNDLYAYASRGPAEGSPLRERELMQTLSSGRLTLELPGKRKNGP</sequence>
<gene>
    <name evidence="1" type="ORF">SBA5_80077</name>
</gene>
<accession>A0A2N9M5G9</accession>
<protein>
    <submittedName>
        <fullName evidence="1">Uncharacterized protein</fullName>
    </submittedName>
</protein>
<reference evidence="2" key="1">
    <citation type="submission" date="2018-02" db="EMBL/GenBank/DDBJ databases">
        <authorList>
            <person name="Hausmann B."/>
        </authorList>
    </citation>
    <scope>NUCLEOTIDE SEQUENCE [LARGE SCALE GENOMIC DNA]</scope>
    <source>
        <strain evidence="2">Peat soil MAG SbA5</strain>
    </source>
</reference>
<proteinExistence type="predicted"/>
<evidence type="ECO:0000313" key="1">
    <source>
        <dbReference type="EMBL" id="SPE30708.1"/>
    </source>
</evidence>
<organism evidence="1 2">
    <name type="scientific">Candidatus Sulfuritelmatomonas gaucii</name>
    <dbReference type="NCBI Taxonomy" id="2043161"/>
    <lineage>
        <taxon>Bacteria</taxon>
        <taxon>Pseudomonadati</taxon>
        <taxon>Acidobacteriota</taxon>
        <taxon>Terriglobia</taxon>
        <taxon>Terriglobales</taxon>
        <taxon>Acidobacteriaceae</taxon>
        <taxon>Candidatus Sulfuritelmatomonas</taxon>
    </lineage>
</organism>
<evidence type="ECO:0000313" key="2">
    <source>
        <dbReference type="Proteomes" id="UP000239735"/>
    </source>
</evidence>
<dbReference type="EMBL" id="OKRB01000141">
    <property type="protein sequence ID" value="SPE30708.1"/>
    <property type="molecule type" value="Genomic_DNA"/>
</dbReference>